<organism evidence="2 3">
    <name type="scientific">Hungatella hathewayi</name>
    <dbReference type="NCBI Taxonomy" id="154046"/>
    <lineage>
        <taxon>Bacteria</taxon>
        <taxon>Bacillati</taxon>
        <taxon>Bacillota</taxon>
        <taxon>Clostridia</taxon>
        <taxon>Lachnospirales</taxon>
        <taxon>Lachnospiraceae</taxon>
        <taxon>Hungatella</taxon>
    </lineage>
</organism>
<accession>A0A374P8J7</accession>
<sequence length="411" mass="47028">MITGTTPVSRILREYPETFSIFLSNGFEYPDAETMIREIGEETLLQTVLQIREINPELFRFYLDNAVLKAEQERNCVLEDFNPWDHLDFYGNTICPLKFTFKDALEVLERNHASDTGQKRKCYVEAGKNSNDSCDELWSNPDPEMFPSLLLSKEFNQYLGQDFQKRMAEKGYFTADFYGDLKINPNFEQAGLMDPQKQYGVYGVMADVLLVDRKKLGDIPVPMTRAKLLDPEYKDQIILFGKDRTELSNATFLYIYKEFGMEGIRRLAHNVRHAAHGSQMARLAGSANPEGAGICLVSWFFARTCVRPGVEIHFPADGCMTLPMYVLVRKDRLEQVRDIVDYIIGDAFADACVKAFTPPANGNVDDTFPGTLAWLGWDYIRSHDINAIAEQCKDVFFEEWNRTHEGGQLFL</sequence>
<evidence type="ECO:0000313" key="3">
    <source>
        <dbReference type="Proteomes" id="UP000263014"/>
    </source>
</evidence>
<dbReference type="Gene3D" id="3.40.190.10">
    <property type="entry name" value="Periplasmic binding protein-like II"/>
    <property type="match status" value="2"/>
</dbReference>
<gene>
    <name evidence="2" type="ORF">DXD79_13060</name>
</gene>
<dbReference type="RefSeq" id="WP_117632145.1">
    <property type="nucleotide sequence ID" value="NZ_QSON01000005.1"/>
</dbReference>
<dbReference type="InterPro" id="IPR038062">
    <property type="entry name" value="ScdA-like_N_sf"/>
</dbReference>
<dbReference type="Proteomes" id="UP000263014">
    <property type="component" value="Unassembled WGS sequence"/>
</dbReference>
<dbReference type="PANTHER" id="PTHR30006">
    <property type="entry name" value="THIAMINE-BINDING PERIPLASMIC PROTEIN-RELATED"/>
    <property type="match status" value="1"/>
</dbReference>
<dbReference type="PANTHER" id="PTHR30006:SF2">
    <property type="entry name" value="ABC TRANSPORTER SUBSTRATE-BINDING PROTEIN"/>
    <property type="match status" value="1"/>
</dbReference>
<evidence type="ECO:0000256" key="1">
    <source>
        <dbReference type="ARBA" id="ARBA00022729"/>
    </source>
</evidence>
<evidence type="ECO:0000313" key="2">
    <source>
        <dbReference type="EMBL" id="RGJ04833.1"/>
    </source>
</evidence>
<protein>
    <recommendedName>
        <fullName evidence="4">ABC transporter substrate-binding protein</fullName>
    </recommendedName>
</protein>
<reference evidence="2 3" key="1">
    <citation type="submission" date="2018-08" db="EMBL/GenBank/DDBJ databases">
        <title>A genome reference for cultivated species of the human gut microbiota.</title>
        <authorList>
            <person name="Zou Y."/>
            <person name="Xue W."/>
            <person name="Luo G."/>
        </authorList>
    </citation>
    <scope>NUCLEOTIDE SEQUENCE [LARGE SCALE GENOMIC DNA]</scope>
    <source>
        <strain evidence="2 3">TM09-12</strain>
    </source>
</reference>
<evidence type="ECO:0008006" key="4">
    <source>
        <dbReference type="Google" id="ProtNLM"/>
    </source>
</evidence>
<comment type="caution">
    <text evidence="2">The sequence shown here is derived from an EMBL/GenBank/DDBJ whole genome shotgun (WGS) entry which is preliminary data.</text>
</comment>
<dbReference type="AlphaFoldDB" id="A0A374P8J7"/>
<proteinExistence type="predicted"/>
<dbReference type="SUPFAM" id="SSF140683">
    <property type="entry name" value="SP0561-like"/>
    <property type="match status" value="1"/>
</dbReference>
<name>A0A374P8J7_9FIRM</name>
<dbReference type="Pfam" id="PF13343">
    <property type="entry name" value="SBP_bac_6"/>
    <property type="match status" value="1"/>
</dbReference>
<keyword evidence="1" id="KW-0732">Signal</keyword>
<dbReference type="EMBL" id="QSON01000005">
    <property type="protein sequence ID" value="RGJ04833.1"/>
    <property type="molecule type" value="Genomic_DNA"/>
</dbReference>
<dbReference type="SUPFAM" id="SSF53850">
    <property type="entry name" value="Periplasmic binding protein-like II"/>
    <property type="match status" value="1"/>
</dbReference>